<evidence type="ECO:0000259" key="8">
    <source>
        <dbReference type="PROSITE" id="PS50076"/>
    </source>
</evidence>
<reference evidence="9 10" key="1">
    <citation type="journal article" date="2020" name="Microorganisms">
        <title>Osmotic Adaptation and Compatible Solute Biosynthesis of Phototrophic Bacteria as Revealed from Genome Analyses.</title>
        <authorList>
            <person name="Imhoff J.F."/>
            <person name="Rahn T."/>
            <person name="Kunzel S."/>
            <person name="Keller A."/>
            <person name="Neulinger S.C."/>
        </authorList>
    </citation>
    <scope>NUCLEOTIDE SEQUENCE [LARGE SCALE GENOMIC DNA]</scope>
    <source>
        <strain evidence="9 10">DSM 6210</strain>
    </source>
</reference>
<name>A0ABS1CH38_9GAMM</name>
<comment type="caution">
    <text evidence="9">The sequence shown here is derived from an EMBL/GenBank/DDBJ whole genome shotgun (WGS) entry which is preliminary data.</text>
</comment>
<evidence type="ECO:0000256" key="5">
    <source>
        <dbReference type="ARBA" id="ARBA00023186"/>
    </source>
</evidence>
<evidence type="ECO:0000256" key="1">
    <source>
        <dbReference type="ARBA" id="ARBA00004167"/>
    </source>
</evidence>
<dbReference type="PANTHER" id="PTHR12763">
    <property type="match status" value="1"/>
</dbReference>
<keyword evidence="5" id="KW-0143">Chaperone</keyword>
<evidence type="ECO:0000256" key="6">
    <source>
        <dbReference type="ARBA" id="ARBA00038105"/>
    </source>
</evidence>
<evidence type="ECO:0000256" key="3">
    <source>
        <dbReference type="ARBA" id="ARBA00022989"/>
    </source>
</evidence>
<dbReference type="InterPro" id="IPR036869">
    <property type="entry name" value="J_dom_sf"/>
</dbReference>
<feature type="domain" description="J" evidence="8">
    <location>
        <begin position="207"/>
        <end position="258"/>
    </location>
</feature>
<dbReference type="PANTHER" id="PTHR12763:SF28">
    <property type="entry name" value="GEO10507P1-RELATED"/>
    <property type="match status" value="1"/>
</dbReference>
<organism evidence="9 10">
    <name type="scientific">Thiohalocapsa halophila</name>
    <dbReference type="NCBI Taxonomy" id="69359"/>
    <lineage>
        <taxon>Bacteria</taxon>
        <taxon>Pseudomonadati</taxon>
        <taxon>Pseudomonadota</taxon>
        <taxon>Gammaproteobacteria</taxon>
        <taxon>Chromatiales</taxon>
        <taxon>Chromatiaceae</taxon>
        <taxon>Thiohalocapsa</taxon>
    </lineage>
</organism>
<evidence type="ECO:0000256" key="4">
    <source>
        <dbReference type="ARBA" id="ARBA00023136"/>
    </source>
</evidence>
<keyword evidence="10" id="KW-1185">Reference proteome</keyword>
<dbReference type="EMBL" id="NRRV01000023">
    <property type="protein sequence ID" value="MBK1631236.1"/>
    <property type="molecule type" value="Genomic_DNA"/>
</dbReference>
<keyword evidence="3" id="KW-1133">Transmembrane helix</keyword>
<evidence type="ECO:0000313" key="10">
    <source>
        <dbReference type="Proteomes" id="UP000748752"/>
    </source>
</evidence>
<gene>
    <name evidence="9" type="ORF">CKO31_10895</name>
</gene>
<feature type="region of interest" description="Disordered" evidence="7">
    <location>
        <begin position="180"/>
        <end position="200"/>
    </location>
</feature>
<accession>A0ABS1CH38</accession>
<dbReference type="PROSITE" id="PS50076">
    <property type="entry name" value="DNAJ_2"/>
    <property type="match status" value="1"/>
</dbReference>
<sequence length="258" mass="27413">MGRLIVLLAIGVALWWLLHWFRNTPPQQVAAVLRKSLVWVAVGLLLLAVLSGRLNPLFAALAAAVPVVFRALNLLQALPALHRMLQSLGLVGPGPVGGGQSGGGQQSSIRTRYLDMSLDHETGAMDGEVLEGPFAGQQLSELTLPQLLRMLELYQESDARSAAVLTAYLDREHPDWREDAAAAGASGAGQGSGGTGQAAARGMTKDDAWSILGLEPGAEPDAVRAAHRRLMQRLHPDRGGSDYLAAQINAAKDLLLEE</sequence>
<dbReference type="SUPFAM" id="SSF46565">
    <property type="entry name" value="Chaperone J-domain"/>
    <property type="match status" value="1"/>
</dbReference>
<dbReference type="CDD" id="cd06257">
    <property type="entry name" value="DnaJ"/>
    <property type="match status" value="1"/>
</dbReference>
<comment type="similarity">
    <text evidence="6">Belongs to the TIM14 family.</text>
</comment>
<evidence type="ECO:0000256" key="7">
    <source>
        <dbReference type="SAM" id="MobiDB-lite"/>
    </source>
</evidence>
<dbReference type="RefSeq" id="WP_200237149.1">
    <property type="nucleotide sequence ID" value="NZ_NRRV01000023.1"/>
</dbReference>
<protein>
    <submittedName>
        <fullName evidence="9">Molecular chaperone DnaJ</fullName>
    </submittedName>
</protein>
<proteinExistence type="inferred from homology"/>
<feature type="compositionally biased region" description="Gly residues" evidence="7">
    <location>
        <begin position="186"/>
        <end position="196"/>
    </location>
</feature>
<dbReference type="Gene3D" id="1.10.287.110">
    <property type="entry name" value="DnaJ domain"/>
    <property type="match status" value="1"/>
</dbReference>
<dbReference type="InterPro" id="IPR001623">
    <property type="entry name" value="DnaJ_domain"/>
</dbReference>
<dbReference type="SMART" id="SM00271">
    <property type="entry name" value="DnaJ"/>
    <property type="match status" value="1"/>
</dbReference>
<evidence type="ECO:0000313" key="9">
    <source>
        <dbReference type="EMBL" id="MBK1631236.1"/>
    </source>
</evidence>
<keyword evidence="2" id="KW-0812">Transmembrane</keyword>
<keyword evidence="4" id="KW-0472">Membrane</keyword>
<dbReference type="Proteomes" id="UP000748752">
    <property type="component" value="Unassembled WGS sequence"/>
</dbReference>
<evidence type="ECO:0000256" key="2">
    <source>
        <dbReference type="ARBA" id="ARBA00022692"/>
    </source>
</evidence>
<comment type="subcellular location">
    <subcellularLocation>
        <location evidence="1">Membrane</location>
        <topology evidence="1">Single-pass membrane protein</topology>
    </subcellularLocation>
</comment>